<dbReference type="AlphaFoldDB" id="A0A7R9R0V4"/>
<dbReference type="InterPro" id="IPR050302">
    <property type="entry name" value="Rab_GAP_TBC_domain"/>
</dbReference>
<keyword evidence="3" id="KW-1185">Reference proteome</keyword>
<dbReference type="Gene3D" id="1.10.8.270">
    <property type="entry name" value="putative rabgap domain of human tbc1 domain family member 14 like domains"/>
    <property type="match status" value="1"/>
</dbReference>
<organism evidence="2">
    <name type="scientific">Oppiella nova</name>
    <dbReference type="NCBI Taxonomy" id="334625"/>
    <lineage>
        <taxon>Eukaryota</taxon>
        <taxon>Metazoa</taxon>
        <taxon>Ecdysozoa</taxon>
        <taxon>Arthropoda</taxon>
        <taxon>Chelicerata</taxon>
        <taxon>Arachnida</taxon>
        <taxon>Acari</taxon>
        <taxon>Acariformes</taxon>
        <taxon>Sarcoptiformes</taxon>
        <taxon>Oribatida</taxon>
        <taxon>Brachypylina</taxon>
        <taxon>Oppioidea</taxon>
        <taxon>Oppiidae</taxon>
        <taxon>Oppiella</taxon>
    </lineage>
</organism>
<dbReference type="GO" id="GO:0005096">
    <property type="term" value="F:GTPase activator activity"/>
    <property type="evidence" value="ECO:0007669"/>
    <property type="project" value="TreeGrafter"/>
</dbReference>
<sequence>MCLTLHSSDNRLPEKLSDFENKIRAQENTRLSKWLKMLKSWEQYFPNSDKLRTRVYKGIPNAVRGEVWARLLNISRLKLEQDGKYNEMLEYGLDHSPDIRQIDLDVNRTYRNHIMFRERYNTKQQMLFKVLVAYSVYNSEIGYCQGMSQIAALLLMYMNEE</sequence>
<protein>
    <recommendedName>
        <fullName evidence="1">Rab-GAP TBC domain-containing protein</fullName>
    </recommendedName>
</protein>
<dbReference type="PANTHER" id="PTHR47219:SF25">
    <property type="entry name" value="RAB-GAP TBC DOMAIN-CONTAINING PROTEIN"/>
    <property type="match status" value="1"/>
</dbReference>
<dbReference type="InterPro" id="IPR000195">
    <property type="entry name" value="Rab-GAP-TBC_dom"/>
</dbReference>
<dbReference type="InterPro" id="IPR035969">
    <property type="entry name" value="Rab-GAP_TBC_sf"/>
</dbReference>
<evidence type="ECO:0000313" key="2">
    <source>
        <dbReference type="EMBL" id="CAD7664488.1"/>
    </source>
</evidence>
<dbReference type="FunFam" id="1.10.8.270:FF:000016">
    <property type="entry name" value="TBC1 domain family member 2A"/>
    <property type="match status" value="1"/>
</dbReference>
<evidence type="ECO:0000313" key="3">
    <source>
        <dbReference type="Proteomes" id="UP000728032"/>
    </source>
</evidence>
<dbReference type="Gene3D" id="1.10.10.750">
    <property type="entry name" value="Ypt/Rab-GAP domain of gyp1p, domain 1"/>
    <property type="match status" value="1"/>
</dbReference>
<dbReference type="FunFam" id="1.10.10.750:FF:000001">
    <property type="entry name" value="TBC1 domain family member 10A"/>
    <property type="match status" value="1"/>
</dbReference>
<gene>
    <name evidence="2" type="ORF">ONB1V03_LOCUS21046</name>
</gene>
<evidence type="ECO:0000259" key="1">
    <source>
        <dbReference type="PROSITE" id="PS50086"/>
    </source>
</evidence>
<feature type="non-terminal residue" evidence="2">
    <location>
        <position position="161"/>
    </location>
</feature>
<proteinExistence type="predicted"/>
<dbReference type="SUPFAM" id="SSF47923">
    <property type="entry name" value="Ypt/Rab-GAP domain of gyp1p"/>
    <property type="match status" value="1"/>
</dbReference>
<reference evidence="2" key="1">
    <citation type="submission" date="2020-11" db="EMBL/GenBank/DDBJ databases">
        <authorList>
            <person name="Tran Van P."/>
        </authorList>
    </citation>
    <scope>NUCLEOTIDE SEQUENCE</scope>
</reference>
<dbReference type="PANTHER" id="PTHR47219">
    <property type="entry name" value="RAB GTPASE-ACTIVATING PROTEIN 1-LIKE"/>
    <property type="match status" value="1"/>
</dbReference>
<feature type="domain" description="Rab-GAP TBC" evidence="1">
    <location>
        <begin position="58"/>
        <end position="161"/>
    </location>
</feature>
<dbReference type="EMBL" id="CAJPVJ010038748">
    <property type="protein sequence ID" value="CAG2181625.1"/>
    <property type="molecule type" value="Genomic_DNA"/>
</dbReference>
<dbReference type="Pfam" id="PF00566">
    <property type="entry name" value="RabGAP-TBC"/>
    <property type="match status" value="1"/>
</dbReference>
<name>A0A7R9R0V4_9ACAR</name>
<accession>A0A7R9R0V4</accession>
<dbReference type="PROSITE" id="PS50086">
    <property type="entry name" value="TBC_RABGAP"/>
    <property type="match status" value="1"/>
</dbReference>
<dbReference type="OrthoDB" id="294251at2759"/>
<dbReference type="Proteomes" id="UP000728032">
    <property type="component" value="Unassembled WGS sequence"/>
</dbReference>
<dbReference type="GO" id="GO:0031267">
    <property type="term" value="F:small GTPase binding"/>
    <property type="evidence" value="ECO:0007669"/>
    <property type="project" value="TreeGrafter"/>
</dbReference>
<dbReference type="EMBL" id="OC953573">
    <property type="protein sequence ID" value="CAD7664488.1"/>
    <property type="molecule type" value="Genomic_DNA"/>
</dbReference>